<dbReference type="PROSITE" id="PS00444">
    <property type="entry name" value="POLYPRENYL_SYNTHASE_2"/>
    <property type="match status" value="1"/>
</dbReference>
<dbReference type="Gene3D" id="1.10.600.10">
    <property type="entry name" value="Farnesyl Diphosphate Synthase"/>
    <property type="match status" value="1"/>
</dbReference>
<protein>
    <recommendedName>
        <fullName evidence="7">Geranylgeranyl diphosphate synthase</fullName>
    </recommendedName>
</protein>
<dbReference type="AlphaFoldDB" id="A0ABD3P6N6"/>
<proteinExistence type="inferred from homology"/>
<name>A0ABD3P6N6_9STRA</name>
<dbReference type="InterPro" id="IPR000092">
    <property type="entry name" value="Polyprenyl_synt"/>
</dbReference>
<dbReference type="PANTHER" id="PTHR12001:SF44">
    <property type="entry name" value="GERANYLGERANYL PYROPHOSPHATE SYNTHASE"/>
    <property type="match status" value="1"/>
</dbReference>
<dbReference type="Pfam" id="PF00348">
    <property type="entry name" value="polyprenyl_synt"/>
    <property type="match status" value="1"/>
</dbReference>
<sequence>MTDQHQPHQPPPHLLEPYHYISSTPGKNIRSSLIDCFQLWLNVPRLHNPTSSSSSSNPDHKSNNDQNNDSNRHEIDILSEIKSITALLHNASLLIDDIEDNSKLRRGNPVAHSIFGVPNVINCANYVYFLALGRVQALGKEEAMQVFVNEMLNLHRGQGHDIHWRDSTTCPTESQYISMVIDKTGGLFRLAVGLMQAFATTSTDVDFTPLVNNLGLYFQIRDDLINLADEEYMKSKSFCEDLTEGKFSFPIIHCIRHGGGDGSVANQLLSILKQRTEDVDVKRYAQRLMFEAGSLHYTREKCTRLKEEIVQQIVDLGGNDPLLKMIEMLDVQVEKIAELHGCERGGEGGGYETRGVGTPKRGDDPSLNLDYT</sequence>
<dbReference type="GO" id="GO:0016740">
    <property type="term" value="F:transferase activity"/>
    <property type="evidence" value="ECO:0007669"/>
    <property type="project" value="UniProtKB-KW"/>
</dbReference>
<dbReference type="SFLD" id="SFLDS00005">
    <property type="entry name" value="Isoprenoid_Synthase_Type_I"/>
    <property type="match status" value="1"/>
</dbReference>
<dbReference type="Proteomes" id="UP001516023">
    <property type="component" value="Unassembled WGS sequence"/>
</dbReference>
<dbReference type="CDD" id="cd00685">
    <property type="entry name" value="Trans_IPPS_HT"/>
    <property type="match status" value="1"/>
</dbReference>
<comment type="caution">
    <text evidence="5">The sequence shown here is derived from an EMBL/GenBank/DDBJ whole genome shotgun (WGS) entry which is preliminary data.</text>
</comment>
<feature type="region of interest" description="Disordered" evidence="4">
    <location>
        <begin position="48"/>
        <end position="71"/>
    </location>
</feature>
<evidence type="ECO:0000256" key="2">
    <source>
        <dbReference type="ARBA" id="ARBA00022842"/>
    </source>
</evidence>
<comment type="similarity">
    <text evidence="3">Belongs to the FPP/GGPP synthase family.</text>
</comment>
<keyword evidence="3" id="KW-0808">Transferase</keyword>
<reference evidence="5 6" key="1">
    <citation type="journal article" date="2020" name="G3 (Bethesda)">
        <title>Improved Reference Genome for Cyclotella cryptica CCMP332, a Model for Cell Wall Morphogenesis, Salinity Adaptation, and Lipid Production in Diatoms (Bacillariophyta).</title>
        <authorList>
            <person name="Roberts W.R."/>
            <person name="Downey K.M."/>
            <person name="Ruck E.C."/>
            <person name="Traller J.C."/>
            <person name="Alverson A.J."/>
        </authorList>
    </citation>
    <scope>NUCLEOTIDE SEQUENCE [LARGE SCALE GENOMIC DNA]</scope>
    <source>
        <strain evidence="5 6">CCMP332</strain>
    </source>
</reference>
<dbReference type="PROSITE" id="PS00723">
    <property type="entry name" value="POLYPRENYL_SYNTHASE_1"/>
    <property type="match status" value="1"/>
</dbReference>
<evidence type="ECO:0000256" key="1">
    <source>
        <dbReference type="ARBA" id="ARBA00022723"/>
    </source>
</evidence>
<accession>A0ABD3P6N6</accession>
<evidence type="ECO:0000256" key="3">
    <source>
        <dbReference type="RuleBase" id="RU004466"/>
    </source>
</evidence>
<keyword evidence="6" id="KW-1185">Reference proteome</keyword>
<organism evidence="5 6">
    <name type="scientific">Cyclotella cryptica</name>
    <dbReference type="NCBI Taxonomy" id="29204"/>
    <lineage>
        <taxon>Eukaryota</taxon>
        <taxon>Sar</taxon>
        <taxon>Stramenopiles</taxon>
        <taxon>Ochrophyta</taxon>
        <taxon>Bacillariophyta</taxon>
        <taxon>Coscinodiscophyceae</taxon>
        <taxon>Thalassiosirophycidae</taxon>
        <taxon>Stephanodiscales</taxon>
        <taxon>Stephanodiscaceae</taxon>
        <taxon>Cyclotella</taxon>
    </lineage>
</organism>
<gene>
    <name evidence="5" type="ORF">HJC23_002082</name>
</gene>
<dbReference type="PANTHER" id="PTHR12001">
    <property type="entry name" value="GERANYLGERANYL PYROPHOSPHATE SYNTHASE"/>
    <property type="match status" value="1"/>
</dbReference>
<keyword evidence="2" id="KW-0460">Magnesium</keyword>
<dbReference type="EMBL" id="JABMIG020000256">
    <property type="protein sequence ID" value="KAL3783578.1"/>
    <property type="molecule type" value="Genomic_DNA"/>
</dbReference>
<dbReference type="InterPro" id="IPR033749">
    <property type="entry name" value="Polyprenyl_synt_CS"/>
</dbReference>
<evidence type="ECO:0000256" key="4">
    <source>
        <dbReference type="SAM" id="MobiDB-lite"/>
    </source>
</evidence>
<evidence type="ECO:0000313" key="5">
    <source>
        <dbReference type="EMBL" id="KAL3783578.1"/>
    </source>
</evidence>
<evidence type="ECO:0008006" key="7">
    <source>
        <dbReference type="Google" id="ProtNLM"/>
    </source>
</evidence>
<dbReference type="InterPro" id="IPR008949">
    <property type="entry name" value="Isoprenoid_synthase_dom_sf"/>
</dbReference>
<dbReference type="SUPFAM" id="SSF48576">
    <property type="entry name" value="Terpenoid synthases"/>
    <property type="match status" value="1"/>
</dbReference>
<feature type="region of interest" description="Disordered" evidence="4">
    <location>
        <begin position="347"/>
        <end position="372"/>
    </location>
</feature>
<evidence type="ECO:0000313" key="6">
    <source>
        <dbReference type="Proteomes" id="UP001516023"/>
    </source>
</evidence>
<dbReference type="GO" id="GO:0046872">
    <property type="term" value="F:metal ion binding"/>
    <property type="evidence" value="ECO:0007669"/>
    <property type="project" value="UniProtKB-KW"/>
</dbReference>
<keyword evidence="1" id="KW-0479">Metal-binding</keyword>